<evidence type="ECO:0000313" key="1">
    <source>
        <dbReference type="EMBL" id="NGQ90160.1"/>
    </source>
</evidence>
<evidence type="ECO:0000313" key="2">
    <source>
        <dbReference type="Proteomes" id="UP000474758"/>
    </source>
</evidence>
<name>A0A6M1TQN0_9RHOB</name>
<keyword evidence="2" id="KW-1185">Reference proteome</keyword>
<reference evidence="1 2" key="1">
    <citation type="submission" date="2020-02" db="EMBL/GenBank/DDBJ databases">
        <title>Rhodobacter translucens sp. nov., a novel bacterium isolated from activated sludge.</title>
        <authorList>
            <person name="Liu J."/>
        </authorList>
    </citation>
    <scope>NUCLEOTIDE SEQUENCE [LARGE SCALE GENOMIC DNA]</scope>
    <source>
        <strain evidence="1 2">HX-7-19</strain>
    </source>
</reference>
<dbReference type="Pfam" id="PF00702">
    <property type="entry name" value="Hydrolase"/>
    <property type="match status" value="1"/>
</dbReference>
<dbReference type="PANTHER" id="PTHR43611:SF3">
    <property type="entry name" value="FLAVIN MONONUCLEOTIDE HYDROLASE 1, CHLOROPLATIC"/>
    <property type="match status" value="1"/>
</dbReference>
<dbReference type="EMBL" id="JAALFE010000003">
    <property type="protein sequence ID" value="NGQ90160.1"/>
    <property type="molecule type" value="Genomic_DNA"/>
</dbReference>
<dbReference type="Proteomes" id="UP000474758">
    <property type="component" value="Unassembled WGS sequence"/>
</dbReference>
<dbReference type="InterPro" id="IPR023198">
    <property type="entry name" value="PGP-like_dom2"/>
</dbReference>
<dbReference type="PRINTS" id="PR00413">
    <property type="entry name" value="HADHALOGNASE"/>
</dbReference>
<keyword evidence="1" id="KW-0378">Hydrolase</keyword>
<sequence length="207" mass="23127">MIPEAVVFDIGNVLLEWQPERFYDREIGEARRRRLFAEVDLAGMNDGVDLGAPFAASVETLAETHPDWAPEIRMWRDRWFEIAHPPIDGSIRLLRALKARGVPVLALTNFGRETFDAAVERLPFLAEFDRAWVSGRMGVMKPDPAIFAALEAESGIAPERLIFTDDRADNIAAAAARGWQTHLFEGWQGWAARLVAAGMLDRTEAGL</sequence>
<dbReference type="SFLD" id="SFLDG01129">
    <property type="entry name" value="C1.5:_HAD__Beta-PGM__Phosphata"/>
    <property type="match status" value="1"/>
</dbReference>
<dbReference type="NCBIfam" id="TIGR01509">
    <property type="entry name" value="HAD-SF-IA-v3"/>
    <property type="match status" value="1"/>
</dbReference>
<dbReference type="GO" id="GO:0016787">
    <property type="term" value="F:hydrolase activity"/>
    <property type="evidence" value="ECO:0007669"/>
    <property type="project" value="UniProtKB-KW"/>
</dbReference>
<dbReference type="Gene3D" id="3.40.50.1000">
    <property type="entry name" value="HAD superfamily/HAD-like"/>
    <property type="match status" value="1"/>
</dbReference>
<comment type="caution">
    <text evidence="1">The sequence shown here is derived from an EMBL/GenBank/DDBJ whole genome shotgun (WGS) entry which is preliminary data.</text>
</comment>
<dbReference type="InterPro" id="IPR006439">
    <property type="entry name" value="HAD-SF_hydro_IA"/>
</dbReference>
<dbReference type="InterPro" id="IPR036412">
    <property type="entry name" value="HAD-like_sf"/>
</dbReference>
<dbReference type="SFLD" id="SFLDS00003">
    <property type="entry name" value="Haloacid_Dehalogenase"/>
    <property type="match status" value="1"/>
</dbReference>
<gene>
    <name evidence="1" type="ORF">G5V65_04570</name>
</gene>
<organism evidence="1 2">
    <name type="scientific">Paragemmobacter kunshanensis</name>
    <dbReference type="NCBI Taxonomy" id="2583234"/>
    <lineage>
        <taxon>Bacteria</taxon>
        <taxon>Pseudomonadati</taxon>
        <taxon>Pseudomonadota</taxon>
        <taxon>Alphaproteobacteria</taxon>
        <taxon>Rhodobacterales</taxon>
        <taxon>Paracoccaceae</taxon>
        <taxon>Paragemmobacter</taxon>
    </lineage>
</organism>
<accession>A0A6M1TQN0</accession>
<protein>
    <submittedName>
        <fullName evidence="1">HAD-IA family hydrolase</fullName>
    </submittedName>
</protein>
<dbReference type="AlphaFoldDB" id="A0A6M1TQN0"/>
<proteinExistence type="predicted"/>
<dbReference type="PANTHER" id="PTHR43611">
    <property type="entry name" value="ALPHA-D-GLUCOSE 1-PHOSPHATE PHOSPHATASE"/>
    <property type="match status" value="1"/>
</dbReference>
<dbReference type="SUPFAM" id="SSF56784">
    <property type="entry name" value="HAD-like"/>
    <property type="match status" value="1"/>
</dbReference>
<dbReference type="Gene3D" id="1.10.150.240">
    <property type="entry name" value="Putative phosphatase, domain 2"/>
    <property type="match status" value="1"/>
</dbReference>
<dbReference type="RefSeq" id="WP_165047404.1">
    <property type="nucleotide sequence ID" value="NZ_JAALFE010000003.1"/>
</dbReference>
<dbReference type="InterPro" id="IPR023214">
    <property type="entry name" value="HAD_sf"/>
</dbReference>